<reference evidence="1" key="1">
    <citation type="submission" date="2018-05" db="EMBL/GenBank/DDBJ databases">
        <authorList>
            <person name="Lanie J.A."/>
            <person name="Ng W.-L."/>
            <person name="Kazmierczak K.M."/>
            <person name="Andrzejewski T.M."/>
            <person name="Davidsen T.M."/>
            <person name="Wayne K.J."/>
            <person name="Tettelin H."/>
            <person name="Glass J.I."/>
            <person name="Rusch D."/>
            <person name="Podicherti R."/>
            <person name="Tsui H.-C.T."/>
            <person name="Winkler M.E."/>
        </authorList>
    </citation>
    <scope>NUCLEOTIDE SEQUENCE</scope>
</reference>
<accession>A0A382TJI0</accession>
<sequence>MIGLRANPAVFGVLVTLAALAVSWRASGTSTSERTPAVALLTL</sequence>
<dbReference type="AlphaFoldDB" id="A0A382TJI0"/>
<protein>
    <submittedName>
        <fullName evidence="1">Uncharacterized protein</fullName>
    </submittedName>
</protein>
<organism evidence="1">
    <name type="scientific">marine metagenome</name>
    <dbReference type="NCBI Taxonomy" id="408172"/>
    <lineage>
        <taxon>unclassified sequences</taxon>
        <taxon>metagenomes</taxon>
        <taxon>ecological metagenomes</taxon>
    </lineage>
</organism>
<proteinExistence type="predicted"/>
<dbReference type="EMBL" id="UINC01137120">
    <property type="protein sequence ID" value="SVD22269.1"/>
    <property type="molecule type" value="Genomic_DNA"/>
</dbReference>
<name>A0A382TJI0_9ZZZZ</name>
<gene>
    <name evidence="1" type="ORF">METZ01_LOCUS375123</name>
</gene>
<evidence type="ECO:0000313" key="1">
    <source>
        <dbReference type="EMBL" id="SVD22269.1"/>
    </source>
</evidence>
<feature type="non-terminal residue" evidence="1">
    <location>
        <position position="43"/>
    </location>
</feature>